<dbReference type="PANTHER" id="PTHR30290">
    <property type="entry name" value="PERIPLASMIC BINDING COMPONENT OF ABC TRANSPORTER"/>
    <property type="match status" value="1"/>
</dbReference>
<feature type="chain" id="PRO_5039465596" description="Solute-binding protein family 5 domain-containing protein" evidence="1">
    <location>
        <begin position="23"/>
        <end position="512"/>
    </location>
</feature>
<dbReference type="Pfam" id="PF00496">
    <property type="entry name" value="SBP_bac_5"/>
    <property type="match status" value="1"/>
</dbReference>
<evidence type="ECO:0000313" key="4">
    <source>
        <dbReference type="Proteomes" id="UP000325576"/>
    </source>
</evidence>
<dbReference type="InterPro" id="IPR000914">
    <property type="entry name" value="SBP_5_dom"/>
</dbReference>
<dbReference type="Gene3D" id="3.40.190.10">
    <property type="entry name" value="Periplasmic binding protein-like II"/>
    <property type="match status" value="1"/>
</dbReference>
<dbReference type="SUPFAM" id="SSF53850">
    <property type="entry name" value="Periplasmic binding protein-like II"/>
    <property type="match status" value="1"/>
</dbReference>
<accession>A0A5N5DXW2</accession>
<proteinExistence type="predicted"/>
<organism evidence="3 4">
    <name type="scientific">Rhodococcus erythropolis</name>
    <name type="common">Arthrobacter picolinophilus</name>
    <dbReference type="NCBI Taxonomy" id="1833"/>
    <lineage>
        <taxon>Bacteria</taxon>
        <taxon>Bacillati</taxon>
        <taxon>Actinomycetota</taxon>
        <taxon>Actinomycetes</taxon>
        <taxon>Mycobacteriales</taxon>
        <taxon>Nocardiaceae</taxon>
        <taxon>Rhodococcus</taxon>
        <taxon>Rhodococcus erythropolis group</taxon>
    </lineage>
</organism>
<dbReference type="Gene3D" id="3.10.105.10">
    <property type="entry name" value="Dipeptide-binding Protein, Domain 3"/>
    <property type="match status" value="1"/>
</dbReference>
<evidence type="ECO:0000313" key="3">
    <source>
        <dbReference type="EMBL" id="KAB2582573.1"/>
    </source>
</evidence>
<evidence type="ECO:0000256" key="1">
    <source>
        <dbReference type="SAM" id="SignalP"/>
    </source>
</evidence>
<dbReference type="AlphaFoldDB" id="A0A5N5DXW2"/>
<dbReference type="Proteomes" id="UP000325576">
    <property type="component" value="Unassembled WGS sequence"/>
</dbReference>
<feature type="signal peptide" evidence="1">
    <location>
        <begin position="1"/>
        <end position="22"/>
    </location>
</feature>
<dbReference type="PROSITE" id="PS51257">
    <property type="entry name" value="PROKAR_LIPOPROTEIN"/>
    <property type="match status" value="1"/>
</dbReference>
<comment type="caution">
    <text evidence="3">The sequence shown here is derived from an EMBL/GenBank/DDBJ whole genome shotgun (WGS) entry which is preliminary data.</text>
</comment>
<reference evidence="3 4" key="1">
    <citation type="journal article" date="2017" name="Poromechanics V (2013)">
        <title>Genomic Characterization of the Arsenic-Tolerant Actinobacterium, &lt;i&gt;Rhodococcus erythropolis&lt;/i&gt; S43.</title>
        <authorList>
            <person name="Retamal-Morales G."/>
            <person name="Mehnert M."/>
            <person name="Schwabe R."/>
            <person name="Tischler D."/>
            <person name="Schloemann M."/>
            <person name="Levican G.J."/>
        </authorList>
    </citation>
    <scope>NUCLEOTIDE SEQUENCE [LARGE SCALE GENOMIC DNA]</scope>
    <source>
        <strain evidence="3 4">S43</strain>
    </source>
</reference>
<dbReference type="GO" id="GO:1904680">
    <property type="term" value="F:peptide transmembrane transporter activity"/>
    <property type="evidence" value="ECO:0007669"/>
    <property type="project" value="TreeGrafter"/>
</dbReference>
<gene>
    <name evidence="3" type="ORF">BS297_25065</name>
</gene>
<dbReference type="InterPro" id="IPR039424">
    <property type="entry name" value="SBP_5"/>
</dbReference>
<keyword evidence="1" id="KW-0732">Signal</keyword>
<evidence type="ECO:0000259" key="2">
    <source>
        <dbReference type="Pfam" id="PF00496"/>
    </source>
</evidence>
<feature type="domain" description="Solute-binding protein family 5" evidence="2">
    <location>
        <begin position="78"/>
        <end position="422"/>
    </location>
</feature>
<dbReference type="GO" id="GO:0015833">
    <property type="term" value="P:peptide transport"/>
    <property type="evidence" value="ECO:0007669"/>
    <property type="project" value="TreeGrafter"/>
</dbReference>
<protein>
    <recommendedName>
        <fullName evidence="2">Solute-binding protein family 5 domain-containing protein</fullName>
    </recommendedName>
</protein>
<dbReference type="EMBL" id="MRBO01000667">
    <property type="protein sequence ID" value="KAB2582573.1"/>
    <property type="molecule type" value="Genomic_DNA"/>
</dbReference>
<name>A0A5N5DXW2_RHOER</name>
<sequence>MKFSRRLTALVGLATASILVLAGCSSAGGSTSGDAVVKWGQAGVAPGNWDPIVTGATGATVNLTPIYEPLLTQDENGKPAPALAESWEYNAEGTAVTFTLRAGLTFQDDTPVDAEAVAYYINRAITQKNSALAGSYSNIKDVVVADELHFTVNLKSVDYQIPYLFSLRAGLITSQAAAEKDADALNTRNPAGAGPFKVVELVPESHIILEKFQNYWDADNIHIDRLEISFGNDAASLVSAVQTGVYNFVSLDPTQIQNARTAGLDIVSDITKNWSIQFLSVNRNLAPFTDPRVVEAFRLAVDSQEFVDTGTLGEGEVAHQLLPEGHPLFADQIEGVFTYNPTKAKALLSEAGYANGLDITLEAFPGASDANTELVQSQLEAIGVKVTINKNPNWAKGYFGKTQAFSFYGYVGRNSQAQTLTEHYDVGGVLNLSSPITSDAFQKALADLRATPIESPDYLEKARAASTAGFLEGSSIPLVALATTWAKSPEISSDFQNREGFLNWRGITVGSK</sequence>